<dbReference type="Proteomes" id="UP000004776">
    <property type="component" value="Unassembled WGS sequence"/>
</dbReference>
<reference evidence="1 2" key="1">
    <citation type="journal article" date="2011" name="BMC Genomics">
        <title>Genome sequencing reveals diversification of virulence factor content and possible host adaptation in distinct subpopulations of Salmonella enterica.</title>
        <authorList>
            <person name="den Bakker H.C."/>
            <person name="Moreno Switt A.I."/>
            <person name="Govoni G."/>
            <person name="Cummings C.A."/>
            <person name="Ranieri M.L."/>
            <person name="Degoricija L."/>
            <person name="Hoelzer K."/>
            <person name="Rodriguez-Rivera L.D."/>
            <person name="Brown S."/>
            <person name="Bolchacova E."/>
            <person name="Furtado M.R."/>
            <person name="Wiedmann M."/>
        </authorList>
    </citation>
    <scope>NUCLEOTIDE SEQUENCE [LARGE SCALE GENOMIC DNA]</scope>
    <source>
        <strain evidence="1 2">R8-2977</strain>
    </source>
</reference>
<protein>
    <submittedName>
        <fullName evidence="1">Uncharacterized protein</fullName>
    </submittedName>
</protein>
<evidence type="ECO:0000313" key="2">
    <source>
        <dbReference type="Proteomes" id="UP000004776"/>
    </source>
</evidence>
<name>G5S5H7_SALET</name>
<sequence>MKKHTMMKIFKRDYLHIHEILFYLDYSLYVFSPSHEG</sequence>
<gene>
    <name evidence="1" type="ORF">LTSEURB_6786</name>
</gene>
<evidence type="ECO:0000313" key="1">
    <source>
        <dbReference type="EMBL" id="EHC95738.1"/>
    </source>
</evidence>
<proteinExistence type="predicted"/>
<organism evidence="1 2">
    <name type="scientific">Salmonella enterica subsp. enterica serovar Urbana str. R8-2977</name>
    <dbReference type="NCBI Taxonomy" id="913084"/>
    <lineage>
        <taxon>Bacteria</taxon>
        <taxon>Pseudomonadati</taxon>
        <taxon>Pseudomonadota</taxon>
        <taxon>Gammaproteobacteria</taxon>
        <taxon>Enterobacterales</taxon>
        <taxon>Enterobacteriaceae</taxon>
        <taxon>Salmonella</taxon>
    </lineage>
</organism>
<dbReference type="PATRIC" id="fig|913084.3.peg.5048"/>
<comment type="caution">
    <text evidence="1">The sequence shown here is derived from an EMBL/GenBank/DDBJ whole genome shotgun (WGS) entry which is preliminary data.</text>
</comment>
<accession>G5S5H7</accession>
<dbReference type="EMBL" id="AFCW01002487">
    <property type="protein sequence ID" value="EHC95738.1"/>
    <property type="molecule type" value="Genomic_DNA"/>
</dbReference>
<dbReference type="AlphaFoldDB" id="G5S5H7"/>